<gene>
    <name evidence="1" type="ORF">HPB49_025161</name>
</gene>
<keyword evidence="2" id="KW-1185">Reference proteome</keyword>
<name>A0ACB8DRT4_DERSI</name>
<reference evidence="1" key="1">
    <citation type="submission" date="2020-05" db="EMBL/GenBank/DDBJ databases">
        <title>Large-scale comparative analyses of tick genomes elucidate their genetic diversity and vector capacities.</title>
        <authorList>
            <person name="Jia N."/>
            <person name="Wang J."/>
            <person name="Shi W."/>
            <person name="Du L."/>
            <person name="Sun Y."/>
            <person name="Zhan W."/>
            <person name="Jiang J."/>
            <person name="Wang Q."/>
            <person name="Zhang B."/>
            <person name="Ji P."/>
            <person name="Sakyi L.B."/>
            <person name="Cui X."/>
            <person name="Yuan T."/>
            <person name="Jiang B."/>
            <person name="Yang W."/>
            <person name="Lam T.T.-Y."/>
            <person name="Chang Q."/>
            <person name="Ding S."/>
            <person name="Wang X."/>
            <person name="Zhu J."/>
            <person name="Ruan X."/>
            <person name="Zhao L."/>
            <person name="Wei J."/>
            <person name="Que T."/>
            <person name="Du C."/>
            <person name="Cheng J."/>
            <person name="Dai P."/>
            <person name="Han X."/>
            <person name="Huang E."/>
            <person name="Gao Y."/>
            <person name="Liu J."/>
            <person name="Shao H."/>
            <person name="Ye R."/>
            <person name="Li L."/>
            <person name="Wei W."/>
            <person name="Wang X."/>
            <person name="Wang C."/>
            <person name="Yang T."/>
            <person name="Huo Q."/>
            <person name="Li W."/>
            <person name="Guo W."/>
            <person name="Chen H."/>
            <person name="Zhou L."/>
            <person name="Ni X."/>
            <person name="Tian J."/>
            <person name="Zhou Y."/>
            <person name="Sheng Y."/>
            <person name="Liu T."/>
            <person name="Pan Y."/>
            <person name="Xia L."/>
            <person name="Li J."/>
            <person name="Zhao F."/>
            <person name="Cao W."/>
        </authorList>
    </citation>
    <scope>NUCLEOTIDE SEQUENCE</scope>
    <source>
        <strain evidence="1">Dsil-2018</strain>
    </source>
</reference>
<dbReference type="Proteomes" id="UP000821865">
    <property type="component" value="Chromosome 10"/>
</dbReference>
<protein>
    <submittedName>
        <fullName evidence="1">Uncharacterized protein</fullName>
    </submittedName>
</protein>
<evidence type="ECO:0000313" key="1">
    <source>
        <dbReference type="EMBL" id="KAH7975220.1"/>
    </source>
</evidence>
<sequence length="364" mass="38136">MVQVSYHPILVIFSLSDSCDSFPAEPINAVRNPASCQAIPQVPGATTCPRPGSIVNGVVDVPSGTLGVNARIRYRCDTGYTLVGVGERVCQSDGSWSDSEPVCQAVPPAPPTTTCAAPAPIANGAVDVPQGTLSVNSRVQYRCRIGYTLVGTVERICQSDGSWSGAEPVCQVAVVTTCPTPGSITNGVVDVPPGLLGVNTKVQYRCNVGYMLIGMTERVCQMDGSWSGVEPRCQAIPGATCPAPGPIANGAVDFPPGMLGVNTRVQYRCNPGYTLVGMMERVCQADGSWSNAEPVCQDAHPPAGDDKASDSSSSSEAQTTSWVLLSLLGVLVVAGAVVLYMAFQFYRKQRRARAASVSSSTRTQ</sequence>
<accession>A0ACB8DRT4</accession>
<comment type="caution">
    <text evidence="1">The sequence shown here is derived from an EMBL/GenBank/DDBJ whole genome shotgun (WGS) entry which is preliminary data.</text>
</comment>
<proteinExistence type="predicted"/>
<dbReference type="EMBL" id="CM023479">
    <property type="protein sequence ID" value="KAH7975220.1"/>
    <property type="molecule type" value="Genomic_DNA"/>
</dbReference>
<organism evidence="1 2">
    <name type="scientific">Dermacentor silvarum</name>
    <name type="common">Tick</name>
    <dbReference type="NCBI Taxonomy" id="543639"/>
    <lineage>
        <taxon>Eukaryota</taxon>
        <taxon>Metazoa</taxon>
        <taxon>Ecdysozoa</taxon>
        <taxon>Arthropoda</taxon>
        <taxon>Chelicerata</taxon>
        <taxon>Arachnida</taxon>
        <taxon>Acari</taxon>
        <taxon>Parasitiformes</taxon>
        <taxon>Ixodida</taxon>
        <taxon>Ixodoidea</taxon>
        <taxon>Ixodidae</taxon>
        <taxon>Rhipicephalinae</taxon>
        <taxon>Dermacentor</taxon>
    </lineage>
</organism>
<evidence type="ECO:0000313" key="2">
    <source>
        <dbReference type="Proteomes" id="UP000821865"/>
    </source>
</evidence>